<dbReference type="Pfam" id="PF21073">
    <property type="entry name" value="GDH_HM1"/>
    <property type="match status" value="1"/>
</dbReference>
<dbReference type="GO" id="GO:0004352">
    <property type="term" value="F:glutamate dehydrogenase (NAD+) activity"/>
    <property type="evidence" value="ECO:0007669"/>
    <property type="project" value="InterPro"/>
</dbReference>
<dbReference type="Pfam" id="PF21077">
    <property type="entry name" value="GDH_ACT3"/>
    <property type="match status" value="1"/>
</dbReference>
<proteinExistence type="predicted"/>
<dbReference type="InterPro" id="IPR049058">
    <property type="entry name" value="NAD_Glu_DH_HM2"/>
</dbReference>
<dbReference type="InterPro" id="IPR028971">
    <property type="entry name" value="NAD-GDH_cat"/>
</dbReference>
<name>A0A7G5IK32_9SPHN</name>
<feature type="domain" description="NAD-glutamate dehydrogenase N-terminal ACT1" evidence="4">
    <location>
        <begin position="20"/>
        <end position="146"/>
    </location>
</feature>
<dbReference type="Pfam" id="PF21074">
    <property type="entry name" value="GDH_C"/>
    <property type="match status" value="1"/>
</dbReference>
<dbReference type="Pfam" id="PF05088">
    <property type="entry name" value="Bac_GDH_CD"/>
    <property type="match status" value="1"/>
</dbReference>
<reference evidence="7 8" key="1">
    <citation type="submission" date="2020-07" db="EMBL/GenBank/DDBJ databases">
        <title>Complete genome sequence for Sandaracinobacter sp. M6.</title>
        <authorList>
            <person name="Tang Y."/>
            <person name="Liu Q."/>
            <person name="Guo Z."/>
            <person name="Lei P."/>
            <person name="Huang B."/>
        </authorList>
    </citation>
    <scope>NUCLEOTIDE SEQUENCE [LARGE SCALE GENOMIC DNA]</scope>
    <source>
        <strain evidence="7 8">M6</strain>
    </source>
</reference>
<evidence type="ECO:0000259" key="6">
    <source>
        <dbReference type="Pfam" id="PF21077"/>
    </source>
</evidence>
<dbReference type="InterPro" id="IPR007780">
    <property type="entry name" value="NAD_Glu_DH_bac"/>
</dbReference>
<dbReference type="InterPro" id="IPR049056">
    <property type="entry name" value="NAD_Glu_DH_HM3"/>
</dbReference>
<evidence type="ECO:0000256" key="1">
    <source>
        <dbReference type="ARBA" id="ARBA00023002"/>
    </source>
</evidence>
<dbReference type="InterPro" id="IPR024727">
    <property type="entry name" value="NAD_Glu_DH_N_ACT1"/>
</dbReference>
<feature type="domain" description="NAD-glutamate dehydrogenase ACT2" evidence="5">
    <location>
        <begin position="351"/>
        <end position="436"/>
    </location>
</feature>
<dbReference type="Pfam" id="PF21075">
    <property type="entry name" value="GDH_ACT1"/>
    <property type="match status" value="1"/>
</dbReference>
<dbReference type="SUPFAM" id="SSF53223">
    <property type="entry name" value="Aminoacid dehydrogenase-like, N-terminal domain"/>
    <property type="match status" value="1"/>
</dbReference>
<dbReference type="GO" id="GO:0006538">
    <property type="term" value="P:L-glutamate catabolic process"/>
    <property type="evidence" value="ECO:0007669"/>
    <property type="project" value="InterPro"/>
</dbReference>
<gene>
    <name evidence="7" type="ORF">H3309_04350</name>
</gene>
<dbReference type="PANTHER" id="PTHR43403">
    <property type="entry name" value="NAD-SPECIFIC GLUTAMATE DEHYDROGENASE"/>
    <property type="match status" value="1"/>
</dbReference>
<dbReference type="InterPro" id="IPR048381">
    <property type="entry name" value="GDH_C"/>
</dbReference>
<dbReference type="PIRSF" id="PIRSF036761">
    <property type="entry name" value="GDH_Mll4104"/>
    <property type="match status" value="1"/>
</dbReference>
<evidence type="ECO:0000259" key="4">
    <source>
        <dbReference type="Pfam" id="PF21075"/>
    </source>
</evidence>
<feature type="domain" description="NAD-glutamate dehydrogenase ACT3" evidence="6">
    <location>
        <begin position="493"/>
        <end position="558"/>
    </location>
</feature>
<dbReference type="InterPro" id="IPR049062">
    <property type="entry name" value="NAD_Glu_DH_ACT2"/>
</dbReference>
<accession>A0A7G5IK32</accession>
<protein>
    <submittedName>
        <fullName evidence="7">NAD-glutamate dehydrogenase</fullName>
    </submittedName>
</protein>
<organism evidence="7 8">
    <name type="scientific">Sandaracinobacteroides saxicola</name>
    <dbReference type="NCBI Taxonomy" id="2759707"/>
    <lineage>
        <taxon>Bacteria</taxon>
        <taxon>Pseudomonadati</taxon>
        <taxon>Pseudomonadota</taxon>
        <taxon>Alphaproteobacteria</taxon>
        <taxon>Sphingomonadales</taxon>
        <taxon>Sphingosinicellaceae</taxon>
        <taxon>Sandaracinobacteroides</taxon>
    </lineage>
</organism>
<dbReference type="Pfam" id="PF21079">
    <property type="entry name" value="GDH_HM2"/>
    <property type="match status" value="1"/>
</dbReference>
<keyword evidence="8" id="KW-1185">Reference proteome</keyword>
<dbReference type="GO" id="GO:0004069">
    <property type="term" value="F:L-aspartate:2-oxoglutarate aminotransferase activity"/>
    <property type="evidence" value="ECO:0007669"/>
    <property type="project" value="InterPro"/>
</dbReference>
<dbReference type="SUPFAM" id="SSF51735">
    <property type="entry name" value="NAD(P)-binding Rossmann-fold domains"/>
    <property type="match status" value="1"/>
</dbReference>
<dbReference type="KEGG" id="sand:H3309_04350"/>
<dbReference type="Proteomes" id="UP000515292">
    <property type="component" value="Chromosome"/>
</dbReference>
<evidence type="ECO:0000313" key="7">
    <source>
        <dbReference type="EMBL" id="QMW23724.1"/>
    </source>
</evidence>
<dbReference type="InterPro" id="IPR046346">
    <property type="entry name" value="Aminoacid_DH-like_N_sf"/>
</dbReference>
<dbReference type="RefSeq" id="WP_182297547.1">
    <property type="nucleotide sequence ID" value="NZ_CP059851.1"/>
</dbReference>
<dbReference type="InterPro" id="IPR049059">
    <property type="entry name" value="NAD_Glu_DH_HM1"/>
</dbReference>
<evidence type="ECO:0000259" key="3">
    <source>
        <dbReference type="Pfam" id="PF21074"/>
    </source>
</evidence>
<dbReference type="Pfam" id="PF21076">
    <property type="entry name" value="GDH_ACT2"/>
    <property type="match status" value="1"/>
</dbReference>
<feature type="domain" description="NAD-glutamate dehydrogenase catalytic" evidence="2">
    <location>
        <begin position="669"/>
        <end position="1156"/>
    </location>
</feature>
<dbReference type="Pfam" id="PF21078">
    <property type="entry name" value="GDH_HM3"/>
    <property type="match status" value="1"/>
</dbReference>
<evidence type="ECO:0000259" key="2">
    <source>
        <dbReference type="Pfam" id="PF05088"/>
    </source>
</evidence>
<dbReference type="Gene3D" id="3.40.50.720">
    <property type="entry name" value="NAD(P)-binding Rossmann-like Domain"/>
    <property type="match status" value="1"/>
</dbReference>
<evidence type="ECO:0000259" key="5">
    <source>
        <dbReference type="Pfam" id="PF21076"/>
    </source>
</evidence>
<keyword evidence="1" id="KW-0560">Oxidoreductase</keyword>
<dbReference type="PANTHER" id="PTHR43403:SF1">
    <property type="entry name" value="NAD-SPECIFIC GLUTAMATE DEHYDROGENASE"/>
    <property type="match status" value="1"/>
</dbReference>
<evidence type="ECO:0000313" key="8">
    <source>
        <dbReference type="Proteomes" id="UP000515292"/>
    </source>
</evidence>
<feature type="domain" description="NAD-specific glutamate dehydrogenase C-terminal" evidence="3">
    <location>
        <begin position="1202"/>
        <end position="1522"/>
    </location>
</feature>
<dbReference type="InterPro" id="IPR036291">
    <property type="entry name" value="NAD(P)-bd_dom_sf"/>
</dbReference>
<sequence length="1535" mass="162839">MGQSAPKTADFAPELADWLTRAAPPGELDGLDRHALALLAAAAADAIRTRAPDADIVHLGASEGEAGARRMRLILNTGDRPFLVDSATAAVGAAGLAIERLLHPVIPVSRDAAGAITGIGSGPPESLIVMDVERAPARARAALAERLADVYADVRIATRDWQPMLARLRAAARSLNDSPPPLAPHILAETIAFLEWLAADNFTLLGSLDESGPLGLFSATDRWPAPADPATADAVAIAKSPLRSTVHRAVPLDLISVRRFDSMGRAVATSHFIGLFTSSALSESPRRVPLVRRKVAEVTERLRFDPRGHAGKALSHIIETFPRDELFQIDADRLATMAQGLLSLLDRPRPRLFARAAADATMSVLVYVPRDSYSADLRTRIGAMLAQETGGQISRFDVELRSEGLARVHYMLDGITTPPDEAGLDAALAHLVRGWEEAIEAALVERTGAIRAARLTLSHGRAFSAAYRNEFTATDAAEDILRLASLSSPDERDIALYRQPGDDDRTLRLKIYRLQHIIPLSDAVPVLENFGFRVIEEVPYDLKGGSLGWIHDFRLELPVAVPDLAALTARVAPALDAVFTGAQENDPFNALIALASLSAEEANWLRAWFRYLRQTGVAYGLQTVVDALKRHPVATAALLARFRADHGPGGHTPDQAATGDASAADSAFATALDAVTAIDDDRILRLFHALIAATLRTNAFVQPEALAFKLDSHAVPGLPKPLPWREIWVYSPRVEGIHLRGGPIARGGLRWSDRRDDFRTEVLGLVKAQMVKNAVIVPTGAKGGFYPKLLPAPSNRDAWLAEGTEAYSIFIRALLSITDNIGPAGIIPPGGVVRRDGDDPYLVVAADKGTATFSDTANAIAEAQGFWLGDAFASGGSVGYDHKAMGITARGAWVSVERHFAERGVDVATDPITVAGVGDMSGDVFGNGMLLSKALKLVAAFDHRHIFIDPAPDPATSWAERARLFALPRSSWADYNAELLSPGGFIVPRDRKAIPLTPQAKALLDLSADSVSPSELLSAILHARVDLLWFGGIGTYVKAAAETHAEVGDRANDAHRADGENLRATAIGEGANLGVTQAGRIAFARRGGRLNTDFIDNSAGVDTSDHEVNIKIALGNAEAAGRLTRPDRDTLLASMTDDVAALVLADNSAQTLALSVAEAAGGAALDAHIRLMDALEANGRLDPRVEGLPTPQELAERKRLGVGLTRPELAVLLAYAKMELKDALVASDVVADPLLEADLIAAFPAAMQGAHADDIRGHRLRRELIATKLANLLVNRGGLTLAHDLAGDMGCPLPRIASAFVAARALYDLPGLWRGIDSAAVPAKTSLALHAQAALATRELVADLVRRSGADSPSGLVDRLGQRLASLGTQLDTLLRPEPRAQVERVRATLAALGTPTALADRLAQLHALSGAAGIAALAGDLNVDESAAANAYTRLGEALGLDWAKGAAATLTPADSWERMLAASLVRGFETMRLAQIRAITPPGADPLAATEAWLAQADTAPLTRAIAAARASGTPTLPMLAHLDILARATLTP</sequence>
<dbReference type="InterPro" id="IPR049064">
    <property type="entry name" value="NAD_Glu_DH_ACT3"/>
</dbReference>
<dbReference type="EMBL" id="CP059851">
    <property type="protein sequence ID" value="QMW23724.1"/>
    <property type="molecule type" value="Genomic_DNA"/>
</dbReference>